<evidence type="ECO:0000256" key="10">
    <source>
        <dbReference type="SAM" id="MobiDB-lite"/>
    </source>
</evidence>
<evidence type="ECO:0000256" key="9">
    <source>
        <dbReference type="ARBA" id="ARBA00047337"/>
    </source>
</evidence>
<dbReference type="GO" id="GO:0006631">
    <property type="term" value="P:fatty acid metabolic process"/>
    <property type="evidence" value="ECO:0007669"/>
    <property type="project" value="UniProtKB-KW"/>
</dbReference>
<dbReference type="GO" id="GO:0005737">
    <property type="term" value="C:cytoplasm"/>
    <property type="evidence" value="ECO:0007669"/>
    <property type="project" value="TreeGrafter"/>
</dbReference>
<dbReference type="InterPro" id="IPR050565">
    <property type="entry name" value="LYPA1-2/EST-like"/>
</dbReference>
<dbReference type="GO" id="GO:0008474">
    <property type="term" value="F:palmitoyl-(protein) hydrolase activity"/>
    <property type="evidence" value="ECO:0007669"/>
    <property type="project" value="UniProtKB-EC"/>
</dbReference>
<evidence type="ECO:0000259" key="11">
    <source>
        <dbReference type="Pfam" id="PF02230"/>
    </source>
</evidence>
<keyword evidence="6" id="KW-0276">Fatty acid metabolism</keyword>
<evidence type="ECO:0000256" key="4">
    <source>
        <dbReference type="ARBA" id="ARBA00022487"/>
    </source>
</evidence>
<keyword evidence="6" id="KW-0443">Lipid metabolism</keyword>
<evidence type="ECO:0000313" key="13">
    <source>
        <dbReference type="Proteomes" id="UP000664132"/>
    </source>
</evidence>
<evidence type="ECO:0000256" key="5">
    <source>
        <dbReference type="ARBA" id="ARBA00022801"/>
    </source>
</evidence>
<feature type="compositionally biased region" description="Acidic residues" evidence="10">
    <location>
        <begin position="93"/>
        <end position="107"/>
    </location>
</feature>
<keyword evidence="4" id="KW-0719">Serine esterase</keyword>
<keyword evidence="5" id="KW-0378">Hydrolase</keyword>
<evidence type="ECO:0000256" key="8">
    <source>
        <dbReference type="ARBA" id="ARBA00031195"/>
    </source>
</evidence>
<dbReference type="EMBL" id="JAFJYH010000019">
    <property type="protein sequence ID" value="KAG4424549.1"/>
    <property type="molecule type" value="Genomic_DNA"/>
</dbReference>
<dbReference type="AlphaFoldDB" id="A0A8H7WGV1"/>
<comment type="similarity">
    <text evidence="1">Belongs to the AB hydrolase superfamily. AB hydrolase 2 family.</text>
</comment>
<comment type="function">
    <text evidence="7">Hydrolyzes fatty acids from S-acylated cysteine residues in proteins with a strong preference for palmitoylated G-alpha proteins over other acyl substrates. Mediates the deacylation of G-alpha proteins such as GPA1 in vivo, but has weak or no activity toward palmitoylated Ras proteins. Has weak lysophospholipase activity in vitro; however such activity may not exist in vivo.</text>
</comment>
<comment type="caution">
    <text evidence="12">The sequence shown here is derived from an EMBL/GenBank/DDBJ whole genome shotgun (WGS) entry which is preliminary data.</text>
</comment>
<dbReference type="GO" id="GO:0052689">
    <property type="term" value="F:carboxylic ester hydrolase activity"/>
    <property type="evidence" value="ECO:0007669"/>
    <property type="project" value="UniProtKB-KW"/>
</dbReference>
<dbReference type="Pfam" id="PF02230">
    <property type="entry name" value="Abhydrolase_2"/>
    <property type="match status" value="2"/>
</dbReference>
<accession>A0A8H7WGV1</accession>
<sequence length="267" mass="29591">MPPPPSQKEPQIVEAENPDAGRKATFIFLHGYGDDADGFIDIAHQFQSAHKLPHLKWIFPNAPHNHEANSTAWYTPTSLSPIPVGSSSAPSEESPEDDEFNESPESENEIWESVKYIEGLIEGELERGVELGRVVVGGFSQGCAVSVLLGLAGRWKGEIGGVVGLSGYLPRGRRAWEGREELRKGRVAKQGVEGEGKEGEIRMRVFMGHGTRDMLIPMRVFRDARERVKYTVGEENLESQEYEGLGHTASGRMFRDMCGFLENIVPE</sequence>
<feature type="domain" description="Phospholipase/carboxylesterase/thioesterase" evidence="11">
    <location>
        <begin position="14"/>
        <end position="70"/>
    </location>
</feature>
<dbReference type="InterPro" id="IPR029058">
    <property type="entry name" value="AB_hydrolase_fold"/>
</dbReference>
<dbReference type="PANTHER" id="PTHR10655:SF17">
    <property type="entry name" value="LYSOPHOSPHOLIPASE-LIKE PROTEIN 1"/>
    <property type="match status" value="1"/>
</dbReference>
<dbReference type="SUPFAM" id="SSF53474">
    <property type="entry name" value="alpha/beta-Hydrolases"/>
    <property type="match status" value="1"/>
</dbReference>
<dbReference type="InterPro" id="IPR003140">
    <property type="entry name" value="PLipase/COase/thioEstase"/>
</dbReference>
<proteinExistence type="inferred from homology"/>
<dbReference type="EC" id="3.1.2.22" evidence="2"/>
<evidence type="ECO:0000256" key="6">
    <source>
        <dbReference type="ARBA" id="ARBA00022832"/>
    </source>
</evidence>
<feature type="domain" description="Phospholipase/carboxylesterase/thioesterase" evidence="11">
    <location>
        <begin position="102"/>
        <end position="171"/>
    </location>
</feature>
<keyword evidence="13" id="KW-1185">Reference proteome</keyword>
<comment type="catalytic activity">
    <reaction evidence="9">
        <text>S-hexadecanoyl-L-cysteinyl-[protein] + H2O = L-cysteinyl-[protein] + hexadecanoate + H(+)</text>
        <dbReference type="Rhea" id="RHEA:19233"/>
        <dbReference type="Rhea" id="RHEA-COMP:10131"/>
        <dbReference type="Rhea" id="RHEA-COMP:11032"/>
        <dbReference type="ChEBI" id="CHEBI:7896"/>
        <dbReference type="ChEBI" id="CHEBI:15377"/>
        <dbReference type="ChEBI" id="CHEBI:15378"/>
        <dbReference type="ChEBI" id="CHEBI:29950"/>
        <dbReference type="ChEBI" id="CHEBI:74151"/>
        <dbReference type="EC" id="3.1.2.22"/>
    </reaction>
</comment>
<evidence type="ECO:0000313" key="12">
    <source>
        <dbReference type="EMBL" id="KAG4424549.1"/>
    </source>
</evidence>
<evidence type="ECO:0000256" key="1">
    <source>
        <dbReference type="ARBA" id="ARBA00006499"/>
    </source>
</evidence>
<reference evidence="12" key="1">
    <citation type="submission" date="2021-02" db="EMBL/GenBank/DDBJ databases">
        <title>Genome sequence Cadophora malorum strain M34.</title>
        <authorList>
            <person name="Stefanovic E."/>
            <person name="Vu D."/>
            <person name="Scully C."/>
            <person name="Dijksterhuis J."/>
            <person name="Roader J."/>
            <person name="Houbraken J."/>
        </authorList>
    </citation>
    <scope>NUCLEOTIDE SEQUENCE</scope>
    <source>
        <strain evidence="12">M34</strain>
    </source>
</reference>
<dbReference type="OrthoDB" id="2418081at2759"/>
<organism evidence="12 13">
    <name type="scientific">Cadophora malorum</name>
    <dbReference type="NCBI Taxonomy" id="108018"/>
    <lineage>
        <taxon>Eukaryota</taxon>
        <taxon>Fungi</taxon>
        <taxon>Dikarya</taxon>
        <taxon>Ascomycota</taxon>
        <taxon>Pezizomycotina</taxon>
        <taxon>Leotiomycetes</taxon>
        <taxon>Helotiales</taxon>
        <taxon>Ploettnerulaceae</taxon>
        <taxon>Cadophora</taxon>
    </lineage>
</organism>
<protein>
    <recommendedName>
        <fullName evidence="3">Acyl-protein thioesterase 1</fullName>
        <ecNumber evidence="2">3.1.2.22</ecNumber>
    </recommendedName>
    <alternativeName>
        <fullName evidence="8">Palmitoyl-protein hydrolase</fullName>
    </alternativeName>
</protein>
<dbReference type="Proteomes" id="UP000664132">
    <property type="component" value="Unassembled WGS sequence"/>
</dbReference>
<name>A0A8H7WGV1_9HELO</name>
<dbReference type="Gene3D" id="3.40.50.1820">
    <property type="entry name" value="alpha/beta hydrolase"/>
    <property type="match status" value="1"/>
</dbReference>
<evidence type="ECO:0000256" key="3">
    <source>
        <dbReference type="ARBA" id="ARBA00014923"/>
    </source>
</evidence>
<dbReference type="PANTHER" id="PTHR10655">
    <property type="entry name" value="LYSOPHOSPHOLIPASE-RELATED"/>
    <property type="match status" value="1"/>
</dbReference>
<evidence type="ECO:0000256" key="2">
    <source>
        <dbReference type="ARBA" id="ARBA00012423"/>
    </source>
</evidence>
<gene>
    <name evidence="12" type="ORF">IFR04_002259</name>
</gene>
<feature type="region of interest" description="Disordered" evidence="10">
    <location>
        <begin position="81"/>
        <end position="107"/>
    </location>
</feature>
<evidence type="ECO:0000256" key="7">
    <source>
        <dbReference type="ARBA" id="ARBA00029392"/>
    </source>
</evidence>